<name>A0A4Y8LNR9_9BACL</name>
<evidence type="ECO:0000313" key="1">
    <source>
        <dbReference type="EMBL" id="TFE04057.1"/>
    </source>
</evidence>
<dbReference type="RefSeq" id="WP_134378967.1">
    <property type="nucleotide sequence ID" value="NZ_SORX01000001.1"/>
</dbReference>
<accession>A0A4Y8LNR9</accession>
<gene>
    <name evidence="1" type="ORF">E2626_01640</name>
</gene>
<evidence type="ECO:0008006" key="3">
    <source>
        <dbReference type="Google" id="ProtNLM"/>
    </source>
</evidence>
<protein>
    <recommendedName>
        <fullName evidence="3">Competence protein</fullName>
    </recommendedName>
</protein>
<sequence>MLMDQVNESSKINESTLAIREARVLGFQTEIISMQGTEFSVVPPLKLLDDRCIQAGFTMQGNIKATRIRHRIHNKVPLVVDPFRNMIAMPTHSPKHIDNVWIFSEHILATHPHTKTQSIVEFTNNQSLILNCSIHTLDKQYNRTCRLSAESMYRNKQYYMMNYHFNRDKK</sequence>
<dbReference type="Proteomes" id="UP000297776">
    <property type="component" value="Unassembled WGS sequence"/>
</dbReference>
<dbReference type="InterPro" id="IPR010461">
    <property type="entry name" value="ComK"/>
</dbReference>
<evidence type="ECO:0000313" key="2">
    <source>
        <dbReference type="Proteomes" id="UP000297776"/>
    </source>
</evidence>
<dbReference type="AlphaFoldDB" id="A0A4Y8LNR9"/>
<dbReference type="EMBL" id="SORX01000001">
    <property type="protein sequence ID" value="TFE04057.1"/>
    <property type="molecule type" value="Genomic_DNA"/>
</dbReference>
<keyword evidence="2" id="KW-1185">Reference proteome</keyword>
<dbReference type="GO" id="GO:0030420">
    <property type="term" value="P:establishment of competence for transformation"/>
    <property type="evidence" value="ECO:0007669"/>
    <property type="project" value="InterPro"/>
</dbReference>
<reference evidence="1 2" key="1">
    <citation type="submission" date="2019-03" db="EMBL/GenBank/DDBJ databases">
        <authorList>
            <person name="Yang Y."/>
        </authorList>
    </citation>
    <scope>NUCLEOTIDE SEQUENCE [LARGE SCALE GENOMIC DNA]</scope>
    <source>
        <strain evidence="1 2">ASL-1</strain>
    </source>
</reference>
<dbReference type="OrthoDB" id="2417337at2"/>
<comment type="caution">
    <text evidence="1">The sequence shown here is derived from an EMBL/GenBank/DDBJ whole genome shotgun (WGS) entry which is preliminary data.</text>
</comment>
<organism evidence="1 2">
    <name type="scientific">Jeotgalibacillus salarius</name>
    <dbReference type="NCBI Taxonomy" id="546023"/>
    <lineage>
        <taxon>Bacteria</taxon>
        <taxon>Bacillati</taxon>
        <taxon>Bacillota</taxon>
        <taxon>Bacilli</taxon>
        <taxon>Bacillales</taxon>
        <taxon>Caryophanaceae</taxon>
        <taxon>Jeotgalibacillus</taxon>
    </lineage>
</organism>
<dbReference type="Pfam" id="PF06338">
    <property type="entry name" value="ComK"/>
    <property type="match status" value="1"/>
</dbReference>
<proteinExistence type="predicted"/>